<dbReference type="GO" id="GO:0051225">
    <property type="term" value="P:spindle assembly"/>
    <property type="evidence" value="ECO:0007669"/>
    <property type="project" value="InterPro"/>
</dbReference>
<dbReference type="InterPro" id="IPR026243">
    <property type="entry name" value="HAUS1"/>
</dbReference>
<reference evidence="11 12" key="1">
    <citation type="journal article" date="2013" name="BMC Genomics">
        <title>Reconstruction of the lipid metabolism for the microalga Monoraphidium neglectum from its genome sequence reveals characteristics suitable for biofuel production.</title>
        <authorList>
            <person name="Bogen C."/>
            <person name="Al-Dilaimi A."/>
            <person name="Albersmeier A."/>
            <person name="Wichmann J."/>
            <person name="Grundmann M."/>
            <person name="Rupp O."/>
            <person name="Lauersen K.J."/>
            <person name="Blifernez-Klassen O."/>
            <person name="Kalinowski J."/>
            <person name="Goesmann A."/>
            <person name="Mussgnug J.H."/>
            <person name="Kruse O."/>
        </authorList>
    </citation>
    <scope>NUCLEOTIDE SEQUENCE [LARGE SCALE GENOMIC DNA]</scope>
    <source>
        <strain evidence="11 12">SAG 48.87</strain>
    </source>
</reference>
<protein>
    <submittedName>
        <fullName evidence="11">Uncharacterized protein</fullName>
    </submittedName>
</protein>
<dbReference type="GO" id="GO:0005874">
    <property type="term" value="C:microtubule"/>
    <property type="evidence" value="ECO:0007669"/>
    <property type="project" value="UniProtKB-KW"/>
</dbReference>
<keyword evidence="4" id="KW-0132">Cell division</keyword>
<dbReference type="Pfam" id="PF25762">
    <property type="entry name" value="HAUS1"/>
    <property type="match status" value="1"/>
</dbReference>
<dbReference type="AlphaFoldDB" id="A0A0D2M1G0"/>
<keyword evidence="7 10" id="KW-0175">Coiled coil</keyword>
<evidence type="ECO:0000256" key="6">
    <source>
        <dbReference type="ARBA" id="ARBA00022776"/>
    </source>
</evidence>
<comment type="similarity">
    <text evidence="2">Belongs to the HAUS1 family.</text>
</comment>
<keyword evidence="12" id="KW-1185">Reference proteome</keyword>
<keyword evidence="5" id="KW-0493">Microtubule</keyword>
<evidence type="ECO:0000313" key="12">
    <source>
        <dbReference type="Proteomes" id="UP000054498"/>
    </source>
</evidence>
<dbReference type="PANTHER" id="PTHR31570:SF1">
    <property type="entry name" value="HAUS AUGMIN-LIKE COMPLEX SUBUNIT 1"/>
    <property type="match status" value="1"/>
</dbReference>
<sequence>MEARNQAFVERFCASILSEQQLAQLSLDPAERQEVQQRVAQQAEASTQAATLAAEASRQAQHYEAEARLVQEVLEVAGLPLDSLSARAQLCASLIAGVCGALGLARPGLPEVLAAWAQVKLRESRAVVLQAKLKQHSAEVERDASRARARLQQLQAALAKVQHQQHAAERRARAEGQQVAELEAKQQEYGKTLEKCARKLAANGAVPEIHHSTLVEKRAALQELQARAADLQQQLASYHSLPPSALGAGMMLQQARERLRAAQERLESGLADL</sequence>
<dbReference type="GO" id="GO:0005829">
    <property type="term" value="C:cytosol"/>
    <property type="evidence" value="ECO:0007669"/>
    <property type="project" value="TreeGrafter"/>
</dbReference>
<dbReference type="KEGG" id="mng:MNEG_10459"/>
<dbReference type="GeneID" id="25727623"/>
<dbReference type="RefSeq" id="XP_013896524.1">
    <property type="nucleotide sequence ID" value="XM_014041070.1"/>
</dbReference>
<keyword evidence="8" id="KW-0206">Cytoskeleton</keyword>
<dbReference type="OrthoDB" id="549250at2759"/>
<evidence type="ECO:0000256" key="7">
    <source>
        <dbReference type="ARBA" id="ARBA00023054"/>
    </source>
</evidence>
<evidence type="ECO:0000256" key="9">
    <source>
        <dbReference type="ARBA" id="ARBA00023306"/>
    </source>
</evidence>
<comment type="subcellular location">
    <subcellularLocation>
        <location evidence="1">Cytoplasm</location>
        <location evidence="1">Cytoskeleton</location>
        <location evidence="1">Spindle</location>
    </subcellularLocation>
</comment>
<evidence type="ECO:0000256" key="10">
    <source>
        <dbReference type="SAM" id="Coils"/>
    </source>
</evidence>
<dbReference type="GO" id="GO:0070652">
    <property type="term" value="C:HAUS complex"/>
    <property type="evidence" value="ECO:0007669"/>
    <property type="project" value="InterPro"/>
</dbReference>
<evidence type="ECO:0000313" key="11">
    <source>
        <dbReference type="EMBL" id="KIY97504.1"/>
    </source>
</evidence>
<evidence type="ECO:0000256" key="5">
    <source>
        <dbReference type="ARBA" id="ARBA00022701"/>
    </source>
</evidence>
<dbReference type="Proteomes" id="UP000054498">
    <property type="component" value="Unassembled WGS sequence"/>
</dbReference>
<keyword evidence="9" id="KW-0131">Cell cycle</keyword>
<dbReference type="STRING" id="145388.A0A0D2M1G0"/>
<accession>A0A0D2M1G0</accession>
<evidence type="ECO:0000256" key="8">
    <source>
        <dbReference type="ARBA" id="ARBA00023212"/>
    </source>
</evidence>
<gene>
    <name evidence="11" type="ORF">MNEG_10459</name>
</gene>
<keyword evidence="3" id="KW-0963">Cytoplasm</keyword>
<evidence type="ECO:0000256" key="3">
    <source>
        <dbReference type="ARBA" id="ARBA00022490"/>
    </source>
</evidence>
<proteinExistence type="inferred from homology"/>
<dbReference type="GO" id="GO:0005819">
    <property type="term" value="C:spindle"/>
    <property type="evidence" value="ECO:0007669"/>
    <property type="project" value="UniProtKB-SubCell"/>
</dbReference>
<organism evidence="11 12">
    <name type="scientific">Monoraphidium neglectum</name>
    <dbReference type="NCBI Taxonomy" id="145388"/>
    <lineage>
        <taxon>Eukaryota</taxon>
        <taxon>Viridiplantae</taxon>
        <taxon>Chlorophyta</taxon>
        <taxon>core chlorophytes</taxon>
        <taxon>Chlorophyceae</taxon>
        <taxon>CS clade</taxon>
        <taxon>Sphaeropleales</taxon>
        <taxon>Selenastraceae</taxon>
        <taxon>Monoraphidium</taxon>
    </lineage>
</organism>
<dbReference type="GO" id="GO:0051301">
    <property type="term" value="P:cell division"/>
    <property type="evidence" value="ECO:0007669"/>
    <property type="project" value="UniProtKB-KW"/>
</dbReference>
<dbReference type="EMBL" id="KK102542">
    <property type="protein sequence ID" value="KIY97504.1"/>
    <property type="molecule type" value="Genomic_DNA"/>
</dbReference>
<evidence type="ECO:0000256" key="2">
    <source>
        <dbReference type="ARBA" id="ARBA00005479"/>
    </source>
</evidence>
<feature type="coiled-coil region" evidence="10">
    <location>
        <begin position="137"/>
        <end position="272"/>
    </location>
</feature>
<evidence type="ECO:0000256" key="4">
    <source>
        <dbReference type="ARBA" id="ARBA00022618"/>
    </source>
</evidence>
<keyword evidence="6" id="KW-0498">Mitosis</keyword>
<name>A0A0D2M1G0_9CHLO</name>
<evidence type="ECO:0000256" key="1">
    <source>
        <dbReference type="ARBA" id="ARBA00004186"/>
    </source>
</evidence>
<dbReference type="PANTHER" id="PTHR31570">
    <property type="entry name" value="HAUS AUGMIN-LIKE COMPLEX SUBUNIT 1"/>
    <property type="match status" value="1"/>
</dbReference>